<evidence type="ECO:0000259" key="1">
    <source>
        <dbReference type="Pfam" id="PF21956"/>
    </source>
</evidence>
<evidence type="ECO:0000313" key="3">
    <source>
        <dbReference type="Proteomes" id="UP000006804"/>
    </source>
</evidence>
<dbReference type="AlphaFoldDB" id="F7YUL6"/>
<reference evidence="2 3" key="1">
    <citation type="submission" date="2010-11" db="EMBL/GenBank/DDBJ databases">
        <title>The complete genome of Thermotoga thermarum DSM 5069.</title>
        <authorList>
            <consortium name="US DOE Joint Genome Institute (JGI-PGF)"/>
            <person name="Lucas S."/>
            <person name="Copeland A."/>
            <person name="Lapidus A."/>
            <person name="Bruce D."/>
            <person name="Goodwin L."/>
            <person name="Pitluck S."/>
            <person name="Kyrpides N."/>
            <person name="Mavromatis K."/>
            <person name="Ivanova N."/>
            <person name="Zeytun A."/>
            <person name="Brettin T."/>
            <person name="Detter J.C."/>
            <person name="Tapia R."/>
            <person name="Han C."/>
            <person name="Land M."/>
            <person name="Hauser L."/>
            <person name="Markowitz V."/>
            <person name="Cheng J.-F."/>
            <person name="Hugenholtz P."/>
            <person name="Woyke T."/>
            <person name="Wu D."/>
            <person name="Spring S."/>
            <person name="Schroeder M."/>
            <person name="Brambilla E."/>
            <person name="Klenk H.-P."/>
            <person name="Eisen J.A."/>
        </authorList>
    </citation>
    <scope>NUCLEOTIDE SEQUENCE [LARGE SCALE GENOMIC DNA]</scope>
    <source>
        <strain evidence="2 3">DSM 5069</strain>
    </source>
</reference>
<dbReference type="HOGENOM" id="CLU_153917_1_1_0"/>
<dbReference type="STRING" id="688269.Theth_1431"/>
<dbReference type="OrthoDB" id="47260at2"/>
<gene>
    <name evidence="2" type="ORF">Theth_1431</name>
</gene>
<dbReference type="InterPro" id="IPR053830">
    <property type="entry name" value="DUF6922"/>
</dbReference>
<accession>F7YUL6</accession>
<keyword evidence="3" id="KW-1185">Reference proteome</keyword>
<name>F7YUL6_9THEM</name>
<proteinExistence type="predicted"/>
<organism evidence="2 3">
    <name type="scientific">Pseudothermotoga thermarum DSM 5069</name>
    <dbReference type="NCBI Taxonomy" id="688269"/>
    <lineage>
        <taxon>Bacteria</taxon>
        <taxon>Thermotogati</taxon>
        <taxon>Thermotogota</taxon>
        <taxon>Thermotogae</taxon>
        <taxon>Thermotogales</taxon>
        <taxon>Thermotogaceae</taxon>
        <taxon>Pseudothermotoga</taxon>
    </lineage>
</organism>
<evidence type="ECO:0000313" key="2">
    <source>
        <dbReference type="EMBL" id="AEH51490.1"/>
    </source>
</evidence>
<feature type="domain" description="DUF6922" evidence="1">
    <location>
        <begin position="9"/>
        <end position="58"/>
    </location>
</feature>
<sequence>MVSIPEELRYLFWDTDFESLNHQKHKRYIIERILELGDEKAYRWMFKTYKSEEIIEAVKKSRNISRKTALMMCNFYDIPKEEVACLKTSFPIKH</sequence>
<dbReference type="Pfam" id="PF21956">
    <property type="entry name" value="DUF6922"/>
    <property type="match status" value="1"/>
</dbReference>
<protein>
    <recommendedName>
        <fullName evidence="1">DUF6922 domain-containing protein</fullName>
    </recommendedName>
</protein>
<dbReference type="EMBL" id="CP002351">
    <property type="protein sequence ID" value="AEH51490.1"/>
    <property type="molecule type" value="Genomic_DNA"/>
</dbReference>
<dbReference type="eggNOG" id="ENOG5032YKX">
    <property type="taxonomic scope" value="Bacteria"/>
</dbReference>
<dbReference type="KEGG" id="tta:Theth_1431"/>
<dbReference type="PATRIC" id="fig|688269.3.peg.1480"/>
<dbReference type="Proteomes" id="UP000006804">
    <property type="component" value="Chromosome"/>
</dbReference>